<dbReference type="Gene3D" id="1.20.1560.10">
    <property type="entry name" value="ABC transporter type 1, transmembrane domain"/>
    <property type="match status" value="1"/>
</dbReference>
<feature type="transmembrane region" description="Helical" evidence="8">
    <location>
        <begin position="300"/>
        <end position="321"/>
    </location>
</feature>
<dbReference type="SUPFAM" id="SSF52540">
    <property type="entry name" value="P-loop containing nucleoside triphosphate hydrolases"/>
    <property type="match status" value="1"/>
</dbReference>
<feature type="domain" description="ABC transporter" evidence="9">
    <location>
        <begin position="486"/>
        <end position="707"/>
    </location>
</feature>
<keyword evidence="7 8" id="KW-0472">Membrane</keyword>
<organism evidence="12 13">
    <name type="scientific">Ideonella lacteola</name>
    <dbReference type="NCBI Taxonomy" id="2984193"/>
    <lineage>
        <taxon>Bacteria</taxon>
        <taxon>Pseudomonadati</taxon>
        <taxon>Pseudomonadota</taxon>
        <taxon>Betaproteobacteria</taxon>
        <taxon>Burkholderiales</taxon>
        <taxon>Sphaerotilaceae</taxon>
        <taxon>Ideonella</taxon>
    </lineage>
</organism>
<dbReference type="InterPro" id="IPR005074">
    <property type="entry name" value="Peptidase_C39"/>
</dbReference>
<evidence type="ECO:0000256" key="3">
    <source>
        <dbReference type="ARBA" id="ARBA00022692"/>
    </source>
</evidence>
<dbReference type="InterPro" id="IPR017871">
    <property type="entry name" value="ABC_transporter-like_CS"/>
</dbReference>
<evidence type="ECO:0000256" key="1">
    <source>
        <dbReference type="ARBA" id="ARBA00004651"/>
    </source>
</evidence>
<feature type="transmembrane region" description="Helical" evidence="8">
    <location>
        <begin position="405"/>
        <end position="430"/>
    </location>
</feature>
<dbReference type="Pfam" id="PF00664">
    <property type="entry name" value="ABC_membrane"/>
    <property type="match status" value="1"/>
</dbReference>
<dbReference type="InterPro" id="IPR036640">
    <property type="entry name" value="ABC1_TM_sf"/>
</dbReference>
<comment type="caution">
    <text evidence="12">The sequence shown here is derived from an EMBL/GenBank/DDBJ whole genome shotgun (WGS) entry which is preliminary data.</text>
</comment>
<dbReference type="PROSITE" id="PS00211">
    <property type="entry name" value="ABC_TRANSPORTER_1"/>
    <property type="match status" value="1"/>
</dbReference>
<keyword evidence="5" id="KW-0067">ATP-binding</keyword>
<evidence type="ECO:0000256" key="4">
    <source>
        <dbReference type="ARBA" id="ARBA00022741"/>
    </source>
</evidence>
<dbReference type="Gene3D" id="3.40.50.300">
    <property type="entry name" value="P-loop containing nucleotide triphosphate hydrolases"/>
    <property type="match status" value="1"/>
</dbReference>
<dbReference type="Proteomes" id="UP001371218">
    <property type="component" value="Unassembled WGS sequence"/>
</dbReference>
<dbReference type="Gene3D" id="3.90.70.10">
    <property type="entry name" value="Cysteine proteinases"/>
    <property type="match status" value="1"/>
</dbReference>
<dbReference type="SMART" id="SM00382">
    <property type="entry name" value="AAA"/>
    <property type="match status" value="1"/>
</dbReference>
<feature type="transmembrane region" description="Helical" evidence="8">
    <location>
        <begin position="229"/>
        <end position="250"/>
    </location>
</feature>
<proteinExistence type="predicted"/>
<gene>
    <name evidence="12" type="ORF">AACH06_04865</name>
</gene>
<dbReference type="PROSITE" id="PS50990">
    <property type="entry name" value="PEPTIDASE_C39"/>
    <property type="match status" value="1"/>
</dbReference>
<evidence type="ECO:0000256" key="7">
    <source>
        <dbReference type="ARBA" id="ARBA00023136"/>
    </source>
</evidence>
<evidence type="ECO:0000256" key="6">
    <source>
        <dbReference type="ARBA" id="ARBA00022989"/>
    </source>
</evidence>
<dbReference type="PANTHER" id="PTHR24221:SF606">
    <property type="entry name" value="COLICIN V SECRETION-PROCESSING ATP-BINDING PROTEIN"/>
    <property type="match status" value="1"/>
</dbReference>
<dbReference type="InterPro" id="IPR039421">
    <property type="entry name" value="Type_1_exporter"/>
</dbReference>
<keyword evidence="4" id="KW-0547">Nucleotide-binding</keyword>
<protein>
    <submittedName>
        <fullName evidence="12">Peptidase domain-containing ABC transporter</fullName>
    </submittedName>
</protein>
<dbReference type="PROSITE" id="PS50929">
    <property type="entry name" value="ABC_TM1F"/>
    <property type="match status" value="1"/>
</dbReference>
<dbReference type="Pfam" id="PF00005">
    <property type="entry name" value="ABC_tran"/>
    <property type="match status" value="1"/>
</dbReference>
<reference evidence="12 13" key="1">
    <citation type="submission" date="2024-04" db="EMBL/GenBank/DDBJ databases">
        <title>Novel species of the genus Ideonella isolated from streams.</title>
        <authorList>
            <person name="Lu H."/>
        </authorList>
    </citation>
    <scope>NUCLEOTIDE SEQUENCE [LARGE SCALE GENOMIC DNA]</scope>
    <source>
        <strain evidence="12 13">DXS29W</strain>
    </source>
</reference>
<keyword evidence="3 8" id="KW-0812">Transmembrane</keyword>
<name>A0ABU9BJK6_9BURK</name>
<evidence type="ECO:0000259" key="10">
    <source>
        <dbReference type="PROSITE" id="PS50929"/>
    </source>
</evidence>
<accession>A0ABU9BJK6</accession>
<feature type="transmembrane region" description="Helical" evidence="8">
    <location>
        <begin position="204"/>
        <end position="222"/>
    </location>
</feature>
<dbReference type="CDD" id="cd03246">
    <property type="entry name" value="ABCC_Protease_Secretion"/>
    <property type="match status" value="1"/>
</dbReference>
<dbReference type="InterPro" id="IPR011527">
    <property type="entry name" value="ABC1_TM_dom"/>
</dbReference>
<evidence type="ECO:0000256" key="2">
    <source>
        <dbReference type="ARBA" id="ARBA00022475"/>
    </source>
</evidence>
<dbReference type="PANTHER" id="PTHR24221">
    <property type="entry name" value="ATP-BINDING CASSETTE SUB-FAMILY B"/>
    <property type="match status" value="1"/>
</dbReference>
<evidence type="ECO:0000256" key="5">
    <source>
        <dbReference type="ARBA" id="ARBA00022840"/>
    </source>
</evidence>
<keyword evidence="2" id="KW-1003">Cell membrane</keyword>
<dbReference type="PROSITE" id="PS50893">
    <property type="entry name" value="ABC_TRANSPORTER_2"/>
    <property type="match status" value="1"/>
</dbReference>
<evidence type="ECO:0000313" key="13">
    <source>
        <dbReference type="Proteomes" id="UP001371218"/>
    </source>
</evidence>
<evidence type="ECO:0000256" key="8">
    <source>
        <dbReference type="SAM" id="Phobius"/>
    </source>
</evidence>
<keyword evidence="6 8" id="KW-1133">Transmembrane helix</keyword>
<dbReference type="InterPro" id="IPR003439">
    <property type="entry name" value="ABC_transporter-like_ATP-bd"/>
</dbReference>
<evidence type="ECO:0000259" key="11">
    <source>
        <dbReference type="PROSITE" id="PS50990"/>
    </source>
</evidence>
<dbReference type="RefSeq" id="WP_341424497.1">
    <property type="nucleotide sequence ID" value="NZ_JBBUTG010000002.1"/>
</dbReference>
<dbReference type="CDD" id="cd18567">
    <property type="entry name" value="ABC_6TM_CvaB_RaxB_like"/>
    <property type="match status" value="1"/>
</dbReference>
<dbReference type="SUPFAM" id="SSF90123">
    <property type="entry name" value="ABC transporter transmembrane region"/>
    <property type="match status" value="1"/>
</dbReference>
<dbReference type="InterPro" id="IPR027417">
    <property type="entry name" value="P-loop_NTPase"/>
</dbReference>
<feature type="domain" description="ABC transmembrane type-1" evidence="10">
    <location>
        <begin position="171"/>
        <end position="450"/>
    </location>
</feature>
<keyword evidence="13" id="KW-1185">Reference proteome</keyword>
<feature type="transmembrane region" description="Helical" evidence="8">
    <location>
        <begin position="168"/>
        <end position="189"/>
    </location>
</feature>
<sequence length="707" mass="78033">MFDTLFAGGRYRLPVFIQTEATECGLCSLAMVANYHGYRTDLASLRLRFSISRKGATLEALMRIAEALRLQTRALRLDMEHLPQLQLPCVLHWNMNHFVVLKAVDTRHAVIHDPAVGERRLSLAEFAKHFTGVALEISPSPEFTGQARPTRLSLKGLMGRVTGLTRGLVQIAVLAVLLELIAMALPFYLQWVVDHVLVTADADMLLVLAGGFALLVIVQAVISAARGWFVVVLSTSLNFQWLGNVFAHLVRLPLEFFEKRHIGQILASFGSVGAIQRTLTTQFAQTVVDGLMTLGTLAMMLLYSPALASVSVVAVLLYGLLRWAVFRALREASAEQIIHAARQQTHMIETVGGIQSVRLFGKADVRRAGWLNMLADQFNADLRIQRLGVTQDTARQLLNGLERVVVVWLAARLVLAHQFTAGMLFAYMAYQWQFSTRVSALVDKLAELSMLELHGERVADIVLQQTEGDSQHLPAEMDLTRLPMSVELRNVSFRYSPTEPFVLQGVDLRIEPGECVAITGPSGCGKTTLVKVMLGLLQPTEGEILVGGMRLGQLGLANYRRLIGTVMQEDRLFSGSIADNICFFDPDPDLERVVESARQAGVEREIVEMPMGFHTLTGESGIGLSGGQKQRILLARALYHRPRMLVLDEATSHLDVGNERSVNATVQALALTRVIVAHRPETIAMAGRVVVLEEGRLAEAPPRNQRL</sequence>
<dbReference type="EMBL" id="JBBUTG010000002">
    <property type="protein sequence ID" value="MEK8030146.1"/>
    <property type="molecule type" value="Genomic_DNA"/>
</dbReference>
<feature type="domain" description="Peptidase C39" evidence="11">
    <location>
        <begin position="18"/>
        <end position="137"/>
    </location>
</feature>
<dbReference type="CDD" id="cd02419">
    <property type="entry name" value="Peptidase_C39C"/>
    <property type="match status" value="1"/>
</dbReference>
<dbReference type="Pfam" id="PF03412">
    <property type="entry name" value="Peptidase_C39"/>
    <property type="match status" value="1"/>
</dbReference>
<evidence type="ECO:0000259" key="9">
    <source>
        <dbReference type="PROSITE" id="PS50893"/>
    </source>
</evidence>
<comment type="subcellular location">
    <subcellularLocation>
        <location evidence="1">Cell membrane</location>
        <topology evidence="1">Multi-pass membrane protein</topology>
    </subcellularLocation>
</comment>
<evidence type="ECO:0000313" key="12">
    <source>
        <dbReference type="EMBL" id="MEK8030146.1"/>
    </source>
</evidence>
<dbReference type="InterPro" id="IPR003593">
    <property type="entry name" value="AAA+_ATPase"/>
</dbReference>
<dbReference type="InterPro" id="IPR033838">
    <property type="entry name" value="CvaB_peptidase"/>
</dbReference>